<feature type="compositionally biased region" description="Polar residues" evidence="4">
    <location>
        <begin position="9"/>
        <end position="19"/>
    </location>
</feature>
<keyword evidence="5" id="KW-1133">Transmembrane helix</keyword>
<dbReference type="EMBL" id="CP002546">
    <property type="protein sequence ID" value="ADY58271.1"/>
    <property type="molecule type" value="Genomic_DNA"/>
</dbReference>
<dbReference type="CDD" id="cd02440">
    <property type="entry name" value="AdoMet_MTases"/>
    <property type="match status" value="1"/>
</dbReference>
<dbReference type="STRING" id="756272.Plabr_0644"/>
<dbReference type="GO" id="GO:0008168">
    <property type="term" value="F:methyltransferase activity"/>
    <property type="evidence" value="ECO:0007669"/>
    <property type="project" value="UniProtKB-KW"/>
</dbReference>
<dbReference type="Gene3D" id="3.40.50.150">
    <property type="entry name" value="Vaccinia Virus protein VP39"/>
    <property type="match status" value="1"/>
</dbReference>
<dbReference type="GO" id="GO:0032259">
    <property type="term" value="P:methylation"/>
    <property type="evidence" value="ECO:0007669"/>
    <property type="project" value="UniProtKB-KW"/>
</dbReference>
<keyword evidence="7" id="KW-1185">Reference proteome</keyword>
<dbReference type="Proteomes" id="UP000006860">
    <property type="component" value="Chromosome"/>
</dbReference>
<keyword evidence="5" id="KW-0472">Membrane</keyword>
<accession>F0SFY2</accession>
<dbReference type="RefSeq" id="WP_013627014.1">
    <property type="nucleotide sequence ID" value="NC_015174.1"/>
</dbReference>
<proteinExistence type="predicted"/>
<organism evidence="6 7">
    <name type="scientific">Rubinisphaera brasiliensis (strain ATCC 49424 / DSM 5305 / JCM 21570 / IAM 15109 / NBRC 103401 / IFAM 1448)</name>
    <name type="common">Planctomyces brasiliensis</name>
    <dbReference type="NCBI Taxonomy" id="756272"/>
    <lineage>
        <taxon>Bacteria</taxon>
        <taxon>Pseudomonadati</taxon>
        <taxon>Planctomycetota</taxon>
        <taxon>Planctomycetia</taxon>
        <taxon>Planctomycetales</taxon>
        <taxon>Planctomycetaceae</taxon>
        <taxon>Rubinisphaera</taxon>
    </lineage>
</organism>
<evidence type="ECO:0000256" key="1">
    <source>
        <dbReference type="ARBA" id="ARBA00022603"/>
    </source>
</evidence>
<dbReference type="HOGENOM" id="CLU_057664_0_0_0"/>
<keyword evidence="1 6" id="KW-0489">Methyltransferase</keyword>
<feature type="transmembrane region" description="Helical" evidence="5">
    <location>
        <begin position="188"/>
        <end position="208"/>
    </location>
</feature>
<reference evidence="7" key="1">
    <citation type="submission" date="2011-02" db="EMBL/GenBank/DDBJ databases">
        <title>The complete genome of Planctomyces brasiliensis DSM 5305.</title>
        <authorList>
            <person name="Lucas S."/>
            <person name="Copeland A."/>
            <person name="Lapidus A."/>
            <person name="Bruce D."/>
            <person name="Goodwin L."/>
            <person name="Pitluck S."/>
            <person name="Kyrpides N."/>
            <person name="Mavromatis K."/>
            <person name="Pagani I."/>
            <person name="Ivanova N."/>
            <person name="Ovchinnikova G."/>
            <person name="Lu M."/>
            <person name="Detter J.C."/>
            <person name="Han C."/>
            <person name="Land M."/>
            <person name="Hauser L."/>
            <person name="Markowitz V."/>
            <person name="Cheng J.-F."/>
            <person name="Hugenholtz P."/>
            <person name="Woyke T."/>
            <person name="Wu D."/>
            <person name="Tindall B."/>
            <person name="Pomrenke H.G."/>
            <person name="Brambilla E."/>
            <person name="Klenk H.-P."/>
            <person name="Eisen J.A."/>
        </authorList>
    </citation>
    <scope>NUCLEOTIDE SEQUENCE [LARGE SCALE GENOMIC DNA]</scope>
    <source>
        <strain evidence="7">ATCC 49424 / DSM 5305 / JCM 21570 / NBRC 103401 / IFAM 1448</strain>
    </source>
</reference>
<keyword evidence="2" id="KW-0808">Transferase</keyword>
<dbReference type="Pfam" id="PF13489">
    <property type="entry name" value="Methyltransf_23"/>
    <property type="match status" value="1"/>
</dbReference>
<dbReference type="PANTHER" id="PTHR43464">
    <property type="entry name" value="METHYLTRANSFERASE"/>
    <property type="match status" value="1"/>
</dbReference>
<gene>
    <name evidence="6" type="ordered locus">Plabr_0644</name>
</gene>
<evidence type="ECO:0000256" key="5">
    <source>
        <dbReference type="SAM" id="Phobius"/>
    </source>
</evidence>
<sequence>MTAPLPSDSPANTPDSTAETRFGFGRNWQRFRRQLTPARLERAEQSLRQFWLDREELSFLDAGSGSGTFSLVARRLGAKVHSFDYDADSVACTAAFKNEFFANDPNWTVESGSVLDRDYLRSLGQFDIVYSWGVLHHTGAMWEACRNILLPLKPGGLLVVALYNNQGWKSRVWTAIKRFYCSSTLGRWLVTGLFVPGFLLAFFLADLLRFRNPFKRYEQSHDPRGMSVVTDIIDWIGGYPFEVATPDEVVAFYSRFGLALKQQTLTTGLGCSEFVFVASESFSAPDDESSG</sequence>
<evidence type="ECO:0000313" key="7">
    <source>
        <dbReference type="Proteomes" id="UP000006860"/>
    </source>
</evidence>
<dbReference type="InterPro" id="IPR029063">
    <property type="entry name" value="SAM-dependent_MTases_sf"/>
</dbReference>
<feature type="region of interest" description="Disordered" evidence="4">
    <location>
        <begin position="1"/>
        <end position="21"/>
    </location>
</feature>
<evidence type="ECO:0000256" key="3">
    <source>
        <dbReference type="ARBA" id="ARBA00022691"/>
    </source>
</evidence>
<dbReference type="AlphaFoldDB" id="F0SFY2"/>
<evidence type="ECO:0000256" key="4">
    <source>
        <dbReference type="SAM" id="MobiDB-lite"/>
    </source>
</evidence>
<dbReference type="eggNOG" id="COG0500">
    <property type="taxonomic scope" value="Bacteria"/>
</dbReference>
<keyword evidence="5" id="KW-0812">Transmembrane</keyword>
<protein>
    <submittedName>
        <fullName evidence="6">Methyltransferase type 12</fullName>
    </submittedName>
</protein>
<dbReference type="PANTHER" id="PTHR43464:SF19">
    <property type="entry name" value="UBIQUINONE BIOSYNTHESIS O-METHYLTRANSFERASE, MITOCHONDRIAL"/>
    <property type="match status" value="1"/>
</dbReference>
<dbReference type="SUPFAM" id="SSF53335">
    <property type="entry name" value="S-adenosyl-L-methionine-dependent methyltransferases"/>
    <property type="match status" value="1"/>
</dbReference>
<name>F0SFY2_RUBBR</name>
<evidence type="ECO:0000313" key="6">
    <source>
        <dbReference type="EMBL" id="ADY58271.1"/>
    </source>
</evidence>
<keyword evidence="3" id="KW-0949">S-adenosyl-L-methionine</keyword>
<dbReference type="KEGG" id="pbs:Plabr_0644"/>
<evidence type="ECO:0000256" key="2">
    <source>
        <dbReference type="ARBA" id="ARBA00022679"/>
    </source>
</evidence>
<dbReference type="OrthoDB" id="3206826at2"/>